<dbReference type="Gene3D" id="1.10.443.10">
    <property type="entry name" value="Intergrase catalytic core"/>
    <property type="match status" value="1"/>
</dbReference>
<evidence type="ECO:0000256" key="4">
    <source>
        <dbReference type="ARBA" id="ARBA00023015"/>
    </source>
</evidence>
<gene>
    <name evidence="8" type="primary">xerD_2</name>
    <name evidence="8" type="ORF">NCTC10418_05815</name>
</gene>
<dbReference type="EMBL" id="UFZQ01000001">
    <property type="protein sequence ID" value="STE88123.1"/>
    <property type="molecule type" value="Genomic_DNA"/>
</dbReference>
<dbReference type="NCBIfam" id="NF007370">
    <property type="entry name" value="PRK09870.1"/>
    <property type="match status" value="1"/>
</dbReference>
<accession>A0A376KZQ7</accession>
<dbReference type="RefSeq" id="WP_249534036.1">
    <property type="nucleotide sequence ID" value="NZ_CAUYEX010000013.1"/>
</dbReference>
<keyword evidence="3" id="KW-0229">DNA integration</keyword>
<evidence type="ECO:0000256" key="6">
    <source>
        <dbReference type="ARBA" id="ARBA00023172"/>
    </source>
</evidence>
<organism evidence="8 9">
    <name type="scientific">Escherichia coli</name>
    <dbReference type="NCBI Taxonomy" id="562"/>
    <lineage>
        <taxon>Bacteria</taxon>
        <taxon>Pseudomonadati</taxon>
        <taxon>Pseudomonadota</taxon>
        <taxon>Gammaproteobacteria</taxon>
        <taxon>Enterobacterales</taxon>
        <taxon>Enterobacteriaceae</taxon>
        <taxon>Escherichia</taxon>
    </lineage>
</organism>
<dbReference type="GO" id="GO:0015074">
    <property type="term" value="P:DNA integration"/>
    <property type="evidence" value="ECO:0007669"/>
    <property type="project" value="UniProtKB-KW"/>
</dbReference>
<dbReference type="PROSITE" id="PS51898">
    <property type="entry name" value="TYR_RECOMBINASE"/>
    <property type="match status" value="1"/>
</dbReference>
<dbReference type="Proteomes" id="UP000255460">
    <property type="component" value="Unassembled WGS sequence"/>
</dbReference>
<protein>
    <submittedName>
        <fullName evidence="8">Type 1 fimbriae regulatory protein fimB</fullName>
    </submittedName>
</protein>
<keyword evidence="6" id="KW-0233">DNA recombination</keyword>
<dbReference type="SUPFAM" id="SSF56349">
    <property type="entry name" value="DNA breaking-rejoining enzymes"/>
    <property type="match status" value="1"/>
</dbReference>
<dbReference type="GO" id="GO:0006310">
    <property type="term" value="P:DNA recombination"/>
    <property type="evidence" value="ECO:0007669"/>
    <property type="project" value="UniProtKB-KW"/>
</dbReference>
<dbReference type="InterPro" id="IPR013762">
    <property type="entry name" value="Integrase-like_cat_sf"/>
</dbReference>
<dbReference type="Pfam" id="PF00589">
    <property type="entry name" value="Phage_integrase"/>
    <property type="match status" value="1"/>
</dbReference>
<sequence length="215" mass="25191">MTRKYLTQDEVYRLMDAAQSMSFPERNRCLIMMAFIHGFRASELLDLRLSDIDASGKQLNIRRIKNGFSTTHPLLPDEYNLIKLWLKQRKLIENGVEGDWLFLSRKRRPISRQHFFSIIREAGKRAGLAVKAHPHMLRHACGFALADNGVDTRLLQDYLGHRNIQHTVRYTASNAARFKGVWKKKASLKQYLLIQNVRFLRFPQFFHKKTAHSIK</sequence>
<comment type="similarity">
    <text evidence="1">Belongs to the 'phage' integrase family.</text>
</comment>
<dbReference type="InterPro" id="IPR050090">
    <property type="entry name" value="Tyrosine_recombinase_XerCD"/>
</dbReference>
<evidence type="ECO:0000256" key="5">
    <source>
        <dbReference type="ARBA" id="ARBA00023163"/>
    </source>
</evidence>
<dbReference type="AlphaFoldDB" id="A0A376KZQ7"/>
<dbReference type="InterPro" id="IPR011010">
    <property type="entry name" value="DNA_brk_join_enz"/>
</dbReference>
<evidence type="ECO:0000256" key="1">
    <source>
        <dbReference type="ARBA" id="ARBA00008857"/>
    </source>
</evidence>
<keyword evidence="2" id="KW-1029">Fimbrium biogenesis</keyword>
<evidence type="ECO:0000313" key="9">
    <source>
        <dbReference type="Proteomes" id="UP000255460"/>
    </source>
</evidence>
<keyword evidence="4" id="KW-0805">Transcription regulation</keyword>
<dbReference type="NCBIfam" id="NF007371">
    <property type="entry name" value="PRK09871.1"/>
    <property type="match status" value="1"/>
</dbReference>
<feature type="domain" description="Tyr recombinase" evidence="7">
    <location>
        <begin position="1"/>
        <end position="183"/>
    </location>
</feature>
<evidence type="ECO:0000256" key="3">
    <source>
        <dbReference type="ARBA" id="ARBA00022908"/>
    </source>
</evidence>
<proteinExistence type="inferred from homology"/>
<reference evidence="8 9" key="1">
    <citation type="submission" date="2018-06" db="EMBL/GenBank/DDBJ databases">
        <authorList>
            <consortium name="Pathogen Informatics"/>
            <person name="Doyle S."/>
        </authorList>
    </citation>
    <scope>NUCLEOTIDE SEQUENCE [LARGE SCALE GENOMIC DNA]</scope>
    <source>
        <strain evidence="8 9">NCTC10418</strain>
    </source>
</reference>
<name>A0A376KZQ7_ECOLX</name>
<dbReference type="PANTHER" id="PTHR30349:SF62">
    <property type="entry name" value="TYPE 1 FIMBRIAE REGULATORY PROTEIN FIMB-RELATED"/>
    <property type="match status" value="1"/>
</dbReference>
<evidence type="ECO:0000259" key="7">
    <source>
        <dbReference type="PROSITE" id="PS51898"/>
    </source>
</evidence>
<evidence type="ECO:0000313" key="8">
    <source>
        <dbReference type="EMBL" id="STE88123.1"/>
    </source>
</evidence>
<dbReference type="PANTHER" id="PTHR30349">
    <property type="entry name" value="PHAGE INTEGRASE-RELATED"/>
    <property type="match status" value="1"/>
</dbReference>
<keyword evidence="5" id="KW-0804">Transcription</keyword>
<dbReference type="GO" id="GO:0003677">
    <property type="term" value="F:DNA binding"/>
    <property type="evidence" value="ECO:0007669"/>
    <property type="project" value="InterPro"/>
</dbReference>
<evidence type="ECO:0000256" key="2">
    <source>
        <dbReference type="ARBA" id="ARBA00022558"/>
    </source>
</evidence>
<dbReference type="InterPro" id="IPR002104">
    <property type="entry name" value="Integrase_catalytic"/>
</dbReference>